<sequence length="228" mass="25470">MGLLVVKRVHLAIWAVLAALTIGTPTATAHPHVWIDMTVSSVFGEDGKLTGFTHVWAFDEFYTVFQLEGFELSSGDKPAQEQLDKYAVEMTDSIAQFGYLMRIEGRDGRLDVDARDQSARLRPDQRLELTFRVDLKEPVDTTDWPVRYSVYDPDYYIEMLHEKGTGVLMTGNPPATCTMDVDRPSPTFEMISLAASLDRMDQGPDTLGAAFAENVTIDCRPVEARSAE</sequence>
<dbReference type="STRING" id="1458461.BN1012_Phect2969"/>
<dbReference type="AlphaFoldDB" id="X5MPA2"/>
<dbReference type="KEGG" id="pect:BN1012_Phect2969"/>
<keyword evidence="1" id="KW-0732">Signal</keyword>
<dbReference type="EMBL" id="HG966617">
    <property type="protein sequence ID" value="CDO61181.1"/>
    <property type="molecule type" value="Genomic_DNA"/>
</dbReference>
<name>X5MPA2_9HYPH</name>
<organism evidence="2 3">
    <name type="scientific">Candidatus Phaeomarinibacter ectocarpi</name>
    <dbReference type="NCBI Taxonomy" id="1458461"/>
    <lineage>
        <taxon>Bacteria</taxon>
        <taxon>Pseudomonadati</taxon>
        <taxon>Pseudomonadota</taxon>
        <taxon>Alphaproteobacteria</taxon>
        <taxon>Hyphomicrobiales</taxon>
        <taxon>Parvibaculaceae</taxon>
        <taxon>Candidatus Phaeomarinibacter</taxon>
    </lineage>
</organism>
<evidence type="ECO:0000313" key="3">
    <source>
        <dbReference type="Proteomes" id="UP000032160"/>
    </source>
</evidence>
<dbReference type="HOGENOM" id="CLU_088941_0_1_5"/>
<feature type="chain" id="PRO_5004959038" evidence="1">
    <location>
        <begin position="30"/>
        <end position="228"/>
    </location>
</feature>
<dbReference type="Pfam" id="PF06226">
    <property type="entry name" value="DUF1007"/>
    <property type="match status" value="1"/>
</dbReference>
<feature type="signal peptide" evidence="1">
    <location>
        <begin position="1"/>
        <end position="29"/>
    </location>
</feature>
<proteinExistence type="predicted"/>
<evidence type="ECO:0000313" key="2">
    <source>
        <dbReference type="EMBL" id="CDO61181.1"/>
    </source>
</evidence>
<protein>
    <submittedName>
        <fullName evidence="2">ABC-type uncharacterized transport system,periplasmic component</fullName>
    </submittedName>
</protein>
<evidence type="ECO:0000256" key="1">
    <source>
        <dbReference type="SAM" id="SignalP"/>
    </source>
</evidence>
<gene>
    <name evidence="2" type="ORF">BN1012_Phect2969</name>
</gene>
<keyword evidence="3" id="KW-1185">Reference proteome</keyword>
<accession>X5MPA2</accession>
<dbReference type="InterPro" id="IPR010412">
    <property type="entry name" value="DUF1007"/>
</dbReference>
<reference evidence="2 3" key="1">
    <citation type="journal article" date="2014" name="Front. Genet.">
        <title>Genome and metabolic network of "Candidatus Phaeomarinobacter ectocarpi" Ec32, a new candidate genus of Alphaproteobacteria frequently associated with brown algae.</title>
        <authorList>
            <person name="Dittami S.M."/>
            <person name="Barbeyron T."/>
            <person name="Boyen C."/>
            <person name="Cambefort J."/>
            <person name="Collet G."/>
            <person name="Delage L."/>
            <person name="Gobet A."/>
            <person name="Groisillier A."/>
            <person name="Leblanc C."/>
            <person name="Michel G."/>
            <person name="Scornet D."/>
            <person name="Siegel A."/>
            <person name="Tapia J.E."/>
            <person name="Tonon T."/>
        </authorList>
    </citation>
    <scope>NUCLEOTIDE SEQUENCE [LARGE SCALE GENOMIC DNA]</scope>
    <source>
        <strain evidence="2 3">Ec32</strain>
    </source>
</reference>
<dbReference type="Proteomes" id="UP000032160">
    <property type="component" value="Chromosome I"/>
</dbReference>
<dbReference type="OrthoDB" id="1679673at2"/>